<dbReference type="InterPro" id="IPR055401">
    <property type="entry name" value="CEMIP_beta-hel_dom"/>
</dbReference>
<evidence type="ECO:0000256" key="7">
    <source>
        <dbReference type="ARBA" id="ARBA00022989"/>
    </source>
</evidence>
<dbReference type="SUPFAM" id="SSF51126">
    <property type="entry name" value="Pectin lyase-like"/>
    <property type="match status" value="1"/>
</dbReference>
<evidence type="ECO:0000256" key="9">
    <source>
        <dbReference type="ARBA" id="ARBA00023180"/>
    </source>
</evidence>
<keyword evidence="7" id="KW-1133">Transmembrane helix</keyword>
<dbReference type="InterPro" id="IPR019316">
    <property type="entry name" value="G8_domain"/>
</dbReference>
<dbReference type="OrthoDB" id="120976at2759"/>
<evidence type="ECO:0000256" key="10">
    <source>
        <dbReference type="ARBA" id="ARBA00023295"/>
    </source>
</evidence>
<keyword evidence="9" id="KW-0325">Glycoprotein</keyword>
<dbReference type="AlphaFoldDB" id="A0A6A4WY09"/>
<dbReference type="Proteomes" id="UP000440578">
    <property type="component" value="Unassembled WGS sequence"/>
</dbReference>
<keyword evidence="13" id="KW-1185">Reference proteome</keyword>
<dbReference type="InterPro" id="IPR012334">
    <property type="entry name" value="Pectin_lyas_fold"/>
</dbReference>
<protein>
    <submittedName>
        <fullName evidence="12">Cell surface hyaluronidase</fullName>
    </submittedName>
</protein>
<dbReference type="GO" id="GO:0016798">
    <property type="term" value="F:hydrolase activity, acting on glycosyl bonds"/>
    <property type="evidence" value="ECO:0007669"/>
    <property type="project" value="UniProtKB-KW"/>
</dbReference>
<dbReference type="EMBL" id="VIIS01000291">
    <property type="protein sequence ID" value="KAF0310783.1"/>
    <property type="molecule type" value="Genomic_DNA"/>
</dbReference>
<dbReference type="Gene3D" id="2.160.20.10">
    <property type="entry name" value="Single-stranded right-handed beta-helix, Pectin lyase-like"/>
    <property type="match status" value="1"/>
</dbReference>
<evidence type="ECO:0000256" key="6">
    <source>
        <dbReference type="ARBA" id="ARBA00022801"/>
    </source>
</evidence>
<dbReference type="InterPro" id="IPR011050">
    <property type="entry name" value="Pectin_lyase_fold/virulence"/>
</dbReference>
<comment type="subcellular location">
    <subcellularLocation>
        <location evidence="2">Cell membrane</location>
    </subcellularLocation>
    <subcellularLocation>
        <location evidence="1">Membrane</location>
        <topology evidence="1">Single-pass membrane protein</topology>
    </subcellularLocation>
</comment>
<feature type="domain" description="G8" evidence="11">
    <location>
        <begin position="1"/>
        <end position="105"/>
    </location>
</feature>
<gene>
    <name evidence="12" type="primary">Tmem2_2</name>
    <name evidence="12" type="ORF">FJT64_018346</name>
</gene>
<keyword evidence="5" id="KW-0812">Transmembrane</keyword>
<dbReference type="InterPro" id="IPR006626">
    <property type="entry name" value="PbH1"/>
</dbReference>
<dbReference type="Pfam" id="PF24605">
    <property type="entry name" value="CEMIP_X"/>
    <property type="match status" value="1"/>
</dbReference>
<evidence type="ECO:0000256" key="4">
    <source>
        <dbReference type="ARBA" id="ARBA00022475"/>
    </source>
</evidence>
<evidence type="ECO:0000259" key="11">
    <source>
        <dbReference type="PROSITE" id="PS51484"/>
    </source>
</evidence>
<dbReference type="Pfam" id="PF24606">
    <property type="entry name" value="CEMIP_beta-hel"/>
    <property type="match status" value="1"/>
</dbReference>
<name>A0A6A4WY09_AMPAM</name>
<dbReference type="PANTHER" id="PTHR15535:SF17">
    <property type="entry name" value="TRANSMEMBRANE PROTEIN"/>
    <property type="match status" value="1"/>
</dbReference>
<dbReference type="PANTHER" id="PTHR15535">
    <property type="entry name" value="TRANSMEMBRANE PROTEIN 2-RELATED"/>
    <property type="match status" value="1"/>
</dbReference>
<keyword evidence="6" id="KW-0378">Hydrolase</keyword>
<evidence type="ECO:0000256" key="3">
    <source>
        <dbReference type="ARBA" id="ARBA00007586"/>
    </source>
</evidence>
<dbReference type="PROSITE" id="PS51484">
    <property type="entry name" value="G8"/>
    <property type="match status" value="1"/>
</dbReference>
<sequence length="775" mass="84848">MDTITIADGGKLVFDPAVESLKLSANMVEITGGEFWIGSEDCPYTSEAEVLLTDWQVGDDIVIASTDFHQGQAEQFTLLECAGCQDDQVMIEGPVFFTHWGEETDGVDMRAEVGMLTRKVKIHGEMEDECYGDNLCERFSYDTFGGQIKALRDFSSVQIENAEIYHMGQQSVIGSYPIHFHMCLDTSGKNAAIRQNSIHDTFSRCVTIHGTHNVTLENNVAYNHLGHCYFLEDGGEQHNTFLGNLGFGTKAGTLLPSDRAGRVSTFWITNPDNTLNNNVAAGSDGIGIWILMPLLPTGPSADVDMGLVSGQSLRTALRGFSGNRAHSNLDFGLRLDDILRNDGTFGPAKYAPRVDPTDPRSDFEHLIIDDFTAYKNTEGVWIKSMWTLCTNFRLAENHIGLIFASAGPEDRRPHHEMLGNSRVVGNTDNKGEPAGRVSFGSGQSIILDRSIPRKKGKNAQIGVAFYRGPVHVVDSSFAGFVSNELRGAGAIGKKPSNPYFSSPIASVRNATFDFVDPSGGSRFYDGDGTVLGYKERDGNRHNIVLDWDGSLTTYPLASVVRPIPVLMNARCVLTPNWGPGTAICPDRFSRLKVTGSQPRPKAFVTRDDLQASEVEVSLGEQQVSFSMNTAESYIVHFNTTVPQRVVIIPFGLQQDLYQKVAVCVGASQQITVTPNTYSAADSIAEVDADETNSKYFYDSAVGTVHFRFSNPFPRGEHTTSHCPGTEEDQNGECLPVVKIIQEANNEDGDCRERAYPKYQTTPVSAEGALTVPTFS</sequence>
<keyword evidence="8" id="KW-0472">Membrane</keyword>
<reference evidence="12 13" key="1">
    <citation type="submission" date="2019-07" db="EMBL/GenBank/DDBJ databases">
        <title>Draft genome assembly of a fouling barnacle, Amphibalanus amphitrite (Darwin, 1854): The first reference genome for Thecostraca.</title>
        <authorList>
            <person name="Kim W."/>
        </authorList>
    </citation>
    <scope>NUCLEOTIDE SEQUENCE [LARGE SCALE GENOMIC DNA]</scope>
    <source>
        <strain evidence="12">SNU_AA5</strain>
        <tissue evidence="12">Soma without cirri and trophi</tissue>
    </source>
</reference>
<comment type="caution">
    <text evidence="12">The sequence shown here is derived from an EMBL/GenBank/DDBJ whole genome shotgun (WGS) entry which is preliminary data.</text>
</comment>
<dbReference type="InterPro" id="IPR052252">
    <property type="entry name" value="CEMIP/CEMIP2"/>
</dbReference>
<dbReference type="InterPro" id="IPR055400">
    <property type="entry name" value="CEMIP_X"/>
</dbReference>
<proteinExistence type="inferred from homology"/>
<evidence type="ECO:0000313" key="12">
    <source>
        <dbReference type="EMBL" id="KAF0310783.1"/>
    </source>
</evidence>
<evidence type="ECO:0000313" key="13">
    <source>
        <dbReference type="Proteomes" id="UP000440578"/>
    </source>
</evidence>
<keyword evidence="10" id="KW-0326">Glycosidase</keyword>
<organism evidence="12 13">
    <name type="scientific">Amphibalanus amphitrite</name>
    <name type="common">Striped barnacle</name>
    <name type="synonym">Balanus amphitrite</name>
    <dbReference type="NCBI Taxonomy" id="1232801"/>
    <lineage>
        <taxon>Eukaryota</taxon>
        <taxon>Metazoa</taxon>
        <taxon>Ecdysozoa</taxon>
        <taxon>Arthropoda</taxon>
        <taxon>Crustacea</taxon>
        <taxon>Multicrustacea</taxon>
        <taxon>Cirripedia</taxon>
        <taxon>Thoracica</taxon>
        <taxon>Thoracicalcarea</taxon>
        <taxon>Balanomorpha</taxon>
        <taxon>Balanoidea</taxon>
        <taxon>Balanidae</taxon>
        <taxon>Amphibalaninae</taxon>
        <taxon>Amphibalanus</taxon>
    </lineage>
</organism>
<accession>A0A6A4WY09</accession>
<evidence type="ECO:0000256" key="1">
    <source>
        <dbReference type="ARBA" id="ARBA00004167"/>
    </source>
</evidence>
<keyword evidence="4" id="KW-1003">Cell membrane</keyword>
<dbReference type="GO" id="GO:0005886">
    <property type="term" value="C:plasma membrane"/>
    <property type="evidence" value="ECO:0007669"/>
    <property type="project" value="UniProtKB-SubCell"/>
</dbReference>
<evidence type="ECO:0000256" key="2">
    <source>
        <dbReference type="ARBA" id="ARBA00004236"/>
    </source>
</evidence>
<comment type="similarity">
    <text evidence="3">Belongs to the CEMIP family.</text>
</comment>
<evidence type="ECO:0000256" key="8">
    <source>
        <dbReference type="ARBA" id="ARBA00023136"/>
    </source>
</evidence>
<dbReference type="Pfam" id="PF10162">
    <property type="entry name" value="G8"/>
    <property type="match status" value="1"/>
</dbReference>
<dbReference type="SMART" id="SM00710">
    <property type="entry name" value="PbH1"/>
    <property type="match status" value="4"/>
</dbReference>
<evidence type="ECO:0000256" key="5">
    <source>
        <dbReference type="ARBA" id="ARBA00022692"/>
    </source>
</evidence>